<reference evidence="3" key="1">
    <citation type="journal article" date="2006" name="PLoS Biol.">
        <title>Macronuclear genome sequence of the ciliate Tetrahymena thermophila, a model eukaryote.</title>
        <authorList>
            <person name="Eisen J.A."/>
            <person name="Coyne R.S."/>
            <person name="Wu M."/>
            <person name="Wu D."/>
            <person name="Thiagarajan M."/>
            <person name="Wortman J.R."/>
            <person name="Badger J.H."/>
            <person name="Ren Q."/>
            <person name="Amedeo P."/>
            <person name="Jones K.M."/>
            <person name="Tallon L.J."/>
            <person name="Delcher A.L."/>
            <person name="Salzberg S.L."/>
            <person name="Silva J.C."/>
            <person name="Haas B.J."/>
            <person name="Majoros W.H."/>
            <person name="Farzad M."/>
            <person name="Carlton J.M."/>
            <person name="Smith R.K. Jr."/>
            <person name="Garg J."/>
            <person name="Pearlman R.E."/>
            <person name="Karrer K.M."/>
            <person name="Sun L."/>
            <person name="Manning G."/>
            <person name="Elde N.C."/>
            <person name="Turkewitz A.P."/>
            <person name="Asai D.J."/>
            <person name="Wilkes D.E."/>
            <person name="Wang Y."/>
            <person name="Cai H."/>
            <person name="Collins K."/>
            <person name="Stewart B.A."/>
            <person name="Lee S.R."/>
            <person name="Wilamowska K."/>
            <person name="Weinberg Z."/>
            <person name="Ruzzo W.L."/>
            <person name="Wloga D."/>
            <person name="Gaertig J."/>
            <person name="Frankel J."/>
            <person name="Tsao C.-C."/>
            <person name="Gorovsky M.A."/>
            <person name="Keeling P.J."/>
            <person name="Waller R.F."/>
            <person name="Patron N.J."/>
            <person name="Cherry J.M."/>
            <person name="Stover N.A."/>
            <person name="Krieger C.J."/>
            <person name="del Toro C."/>
            <person name="Ryder H.F."/>
            <person name="Williamson S.C."/>
            <person name="Barbeau R.A."/>
            <person name="Hamilton E.P."/>
            <person name="Orias E."/>
        </authorList>
    </citation>
    <scope>NUCLEOTIDE SEQUENCE [LARGE SCALE GENOMIC DNA]</scope>
    <source>
        <strain evidence="3">SB210</strain>
    </source>
</reference>
<feature type="transmembrane region" description="Helical" evidence="1">
    <location>
        <begin position="240"/>
        <end position="261"/>
    </location>
</feature>
<keyword evidence="1" id="KW-0472">Membrane</keyword>
<keyword evidence="3" id="KW-1185">Reference proteome</keyword>
<dbReference type="InParanoid" id="W7XDV3"/>
<evidence type="ECO:0000313" key="2">
    <source>
        <dbReference type="EMBL" id="EWS72051.1"/>
    </source>
</evidence>
<name>W7XDV3_TETTS</name>
<gene>
    <name evidence="2" type="ORF">TTHERM_000475138</name>
</gene>
<dbReference type="RefSeq" id="XP_012655426.1">
    <property type="nucleotide sequence ID" value="XM_012799972.1"/>
</dbReference>
<dbReference type="KEGG" id="tet:TTHERM_000475138"/>
<accession>W7XDV3</accession>
<evidence type="ECO:0000256" key="1">
    <source>
        <dbReference type="SAM" id="Phobius"/>
    </source>
</evidence>
<dbReference type="GeneID" id="24439176"/>
<dbReference type="AlphaFoldDB" id="W7XDV3"/>
<dbReference type="Proteomes" id="UP000009168">
    <property type="component" value="Unassembled WGS sequence"/>
</dbReference>
<sequence>MIIKMSQMKFNDIHTTQSCNHLKINHIRNLLQQQTALEFCLTNFRIKDKLSNNLTKSTLNRNKLPNKYKYSLKMSLIQVQGLKEIKMKLSMIIIQLKISKKNIIQSKQTLKIQATNFSLLAKVNQFQITKRQYLNMLQIITKKNQKNYLKILVPCQFSQFLKQHNNQKQLIEYYLMLFKQTLTYKQINNKIKLKQNNLFTIKSKQIKIIFKITNINLQIIINLYFFFSNLKLFISINKNILIYFQIIVNIFIKNETIYLYFQD</sequence>
<organism evidence="2 3">
    <name type="scientific">Tetrahymena thermophila (strain SB210)</name>
    <dbReference type="NCBI Taxonomy" id="312017"/>
    <lineage>
        <taxon>Eukaryota</taxon>
        <taxon>Sar</taxon>
        <taxon>Alveolata</taxon>
        <taxon>Ciliophora</taxon>
        <taxon>Intramacronucleata</taxon>
        <taxon>Oligohymenophorea</taxon>
        <taxon>Hymenostomatida</taxon>
        <taxon>Tetrahymenina</taxon>
        <taxon>Tetrahymenidae</taxon>
        <taxon>Tetrahymena</taxon>
    </lineage>
</organism>
<keyword evidence="1" id="KW-1133">Transmembrane helix</keyword>
<dbReference type="EMBL" id="GG662472">
    <property type="protein sequence ID" value="EWS72051.1"/>
    <property type="molecule type" value="Genomic_DNA"/>
</dbReference>
<keyword evidence="1 2" id="KW-0812">Transmembrane</keyword>
<protein>
    <submittedName>
        <fullName evidence="2">Transmembrane protein, putative</fullName>
    </submittedName>
</protein>
<feature type="transmembrane region" description="Helical" evidence="1">
    <location>
        <begin position="208"/>
        <end position="228"/>
    </location>
</feature>
<proteinExistence type="predicted"/>
<evidence type="ECO:0000313" key="3">
    <source>
        <dbReference type="Proteomes" id="UP000009168"/>
    </source>
</evidence>